<keyword evidence="1" id="KW-0597">Phosphoprotein</keyword>
<organism evidence="3 4">
    <name type="scientific">Flavobacterium weaverense</name>
    <dbReference type="NCBI Taxonomy" id="271156"/>
    <lineage>
        <taxon>Bacteria</taxon>
        <taxon>Pseudomonadati</taxon>
        <taxon>Bacteroidota</taxon>
        <taxon>Flavobacteriia</taxon>
        <taxon>Flavobacteriales</taxon>
        <taxon>Flavobacteriaceae</taxon>
        <taxon>Flavobacterium</taxon>
    </lineage>
</organism>
<dbReference type="SUPFAM" id="SSF52172">
    <property type="entry name" value="CheY-like"/>
    <property type="match status" value="1"/>
</dbReference>
<feature type="modified residue" description="4-aspartylphosphate" evidence="1">
    <location>
        <position position="73"/>
    </location>
</feature>
<dbReference type="InterPro" id="IPR011006">
    <property type="entry name" value="CheY-like_superfamily"/>
</dbReference>
<sequence length="160" mass="18260">MNFGLNSSQNNFTSWFMEKLLLADDDMDDRLFFQDAVEELSLSINLVTVCDGVELMELLLNNQEQLPDVLFLDLNMPRKSGYECLSEIKLSDTLKSIPVVIFSTSLDPEIVNKLYDNGAHYYIRKPGDFNVLKKVIYEATVLLGQNSSDQPDRVDFIIHS</sequence>
<dbReference type="InterPro" id="IPR001789">
    <property type="entry name" value="Sig_transdc_resp-reg_receiver"/>
</dbReference>
<dbReference type="Pfam" id="PF00072">
    <property type="entry name" value="Response_reg"/>
    <property type="match status" value="1"/>
</dbReference>
<dbReference type="Proteomes" id="UP000280368">
    <property type="component" value="Unassembled WGS sequence"/>
</dbReference>
<dbReference type="InterPro" id="IPR052893">
    <property type="entry name" value="TCS_response_regulator"/>
</dbReference>
<evidence type="ECO:0000313" key="3">
    <source>
        <dbReference type="EMBL" id="RMA71663.1"/>
    </source>
</evidence>
<evidence type="ECO:0000313" key="4">
    <source>
        <dbReference type="Proteomes" id="UP000280368"/>
    </source>
</evidence>
<name>A0A3L9ZFD6_9FLAO</name>
<keyword evidence="4" id="KW-1185">Reference proteome</keyword>
<evidence type="ECO:0000256" key="1">
    <source>
        <dbReference type="PROSITE-ProRule" id="PRU00169"/>
    </source>
</evidence>
<dbReference type="SMART" id="SM00448">
    <property type="entry name" value="REC"/>
    <property type="match status" value="1"/>
</dbReference>
<comment type="caution">
    <text evidence="3">The sequence shown here is derived from an EMBL/GenBank/DDBJ whole genome shotgun (WGS) entry which is preliminary data.</text>
</comment>
<dbReference type="PROSITE" id="PS50110">
    <property type="entry name" value="RESPONSE_REGULATORY"/>
    <property type="match status" value="1"/>
</dbReference>
<accession>A0A3L9ZFD6</accession>
<dbReference type="PANTHER" id="PTHR44520:SF2">
    <property type="entry name" value="RESPONSE REGULATOR RCP1"/>
    <property type="match status" value="1"/>
</dbReference>
<dbReference type="GO" id="GO:0000160">
    <property type="term" value="P:phosphorelay signal transduction system"/>
    <property type="evidence" value="ECO:0007669"/>
    <property type="project" value="InterPro"/>
</dbReference>
<dbReference type="AlphaFoldDB" id="A0A3L9ZFD6"/>
<feature type="domain" description="Response regulatory" evidence="2">
    <location>
        <begin position="19"/>
        <end position="140"/>
    </location>
</feature>
<dbReference type="PANTHER" id="PTHR44520">
    <property type="entry name" value="RESPONSE REGULATOR RCP1-RELATED"/>
    <property type="match status" value="1"/>
</dbReference>
<reference evidence="3 4" key="1">
    <citation type="submission" date="2018-10" db="EMBL/GenBank/DDBJ databases">
        <title>Genomic Encyclopedia of Archaeal and Bacterial Type Strains, Phase II (KMG-II): from individual species to whole genera.</title>
        <authorList>
            <person name="Goeker M."/>
        </authorList>
    </citation>
    <scope>NUCLEOTIDE SEQUENCE [LARGE SCALE GENOMIC DNA]</scope>
    <source>
        <strain evidence="3 4">DSM 19727</strain>
    </source>
</reference>
<protein>
    <submittedName>
        <fullName evidence="3">Response regulator receiver domain-containing protein</fullName>
    </submittedName>
</protein>
<proteinExistence type="predicted"/>
<gene>
    <name evidence="3" type="ORF">BC961_3053</name>
</gene>
<dbReference type="EMBL" id="REFH01000014">
    <property type="protein sequence ID" value="RMA71663.1"/>
    <property type="molecule type" value="Genomic_DNA"/>
</dbReference>
<evidence type="ECO:0000259" key="2">
    <source>
        <dbReference type="PROSITE" id="PS50110"/>
    </source>
</evidence>
<dbReference type="Gene3D" id="3.40.50.2300">
    <property type="match status" value="1"/>
</dbReference>